<feature type="transmembrane region" description="Helical" evidence="2">
    <location>
        <begin position="161"/>
        <end position="182"/>
    </location>
</feature>
<dbReference type="Proteomes" id="UP000218811">
    <property type="component" value="Unassembled WGS sequence"/>
</dbReference>
<keyword evidence="2" id="KW-1133">Transmembrane helix</keyword>
<evidence type="ECO:0000313" key="3">
    <source>
        <dbReference type="EMBL" id="PCH37453.1"/>
    </source>
</evidence>
<feature type="region of interest" description="Disordered" evidence="1">
    <location>
        <begin position="225"/>
        <end position="312"/>
    </location>
</feature>
<feature type="transmembrane region" description="Helical" evidence="2">
    <location>
        <begin position="50"/>
        <end position="71"/>
    </location>
</feature>
<evidence type="ECO:0008006" key="5">
    <source>
        <dbReference type="Google" id="ProtNLM"/>
    </source>
</evidence>
<dbReference type="AlphaFoldDB" id="A0A2H3JCB6"/>
<feature type="transmembrane region" description="Helical" evidence="2">
    <location>
        <begin position="12"/>
        <end position="30"/>
    </location>
</feature>
<dbReference type="EMBL" id="KB467931">
    <property type="protein sequence ID" value="PCH37453.1"/>
    <property type="molecule type" value="Genomic_DNA"/>
</dbReference>
<sequence>MILRAYNYNLRPVVFVVALISAIWALLTKINSFQTLNVDKQQGFPKLGSFAIILGIIYAAICGIESFGMVAAGMQRLQMARMYAILSVISGLAIVGAGFMRVILHFILKHDLISECEQIAKGDVVVEQYGFWGPTFEDRLTASQAESYCNDYWKHDSFAEIISLIVEIVVALFFSTIAFAYYRQLSDPTSVANLARAPPSAQYAAPGDAPSGEYPTHYNPPYLNYDAGYAPPPGPPPMKDPYAEESYAEGDDPYSKSVKDYDTEDPYGGAKPPVYSEDDLGTYGYGHGSGEAKKPKTEDPFSDFDQHEESTS</sequence>
<evidence type="ECO:0000256" key="1">
    <source>
        <dbReference type="SAM" id="MobiDB-lite"/>
    </source>
</evidence>
<feature type="compositionally biased region" description="Basic and acidic residues" evidence="1">
    <location>
        <begin position="290"/>
        <end position="312"/>
    </location>
</feature>
<feature type="compositionally biased region" description="Pro residues" evidence="1">
    <location>
        <begin position="230"/>
        <end position="239"/>
    </location>
</feature>
<feature type="transmembrane region" description="Helical" evidence="2">
    <location>
        <begin position="83"/>
        <end position="104"/>
    </location>
</feature>
<gene>
    <name evidence="3" type="ORF">WOLCODRAFT_29116</name>
</gene>
<keyword evidence="2" id="KW-0812">Transmembrane</keyword>
<name>A0A2H3JCB6_WOLCO</name>
<organism evidence="3 4">
    <name type="scientific">Wolfiporia cocos (strain MD-104)</name>
    <name type="common">Brown rot fungus</name>
    <dbReference type="NCBI Taxonomy" id="742152"/>
    <lineage>
        <taxon>Eukaryota</taxon>
        <taxon>Fungi</taxon>
        <taxon>Dikarya</taxon>
        <taxon>Basidiomycota</taxon>
        <taxon>Agaricomycotina</taxon>
        <taxon>Agaricomycetes</taxon>
        <taxon>Polyporales</taxon>
        <taxon>Phaeolaceae</taxon>
        <taxon>Wolfiporia</taxon>
    </lineage>
</organism>
<dbReference type="OMA" id="AWDHDSW"/>
<keyword evidence="2" id="KW-0472">Membrane</keyword>
<protein>
    <recommendedName>
        <fullName evidence="5">MARVEL domain-containing protein</fullName>
    </recommendedName>
</protein>
<evidence type="ECO:0000313" key="4">
    <source>
        <dbReference type="Proteomes" id="UP000218811"/>
    </source>
</evidence>
<dbReference type="OrthoDB" id="3352285at2759"/>
<keyword evidence="4" id="KW-1185">Reference proteome</keyword>
<evidence type="ECO:0000256" key="2">
    <source>
        <dbReference type="SAM" id="Phobius"/>
    </source>
</evidence>
<reference evidence="3 4" key="1">
    <citation type="journal article" date="2012" name="Science">
        <title>The Paleozoic origin of enzymatic lignin decomposition reconstructed from 31 fungal genomes.</title>
        <authorList>
            <person name="Floudas D."/>
            <person name="Binder M."/>
            <person name="Riley R."/>
            <person name="Barry K."/>
            <person name="Blanchette R.A."/>
            <person name="Henrissat B."/>
            <person name="Martinez A.T."/>
            <person name="Otillar R."/>
            <person name="Spatafora J.W."/>
            <person name="Yadav J.S."/>
            <person name="Aerts A."/>
            <person name="Benoit I."/>
            <person name="Boyd A."/>
            <person name="Carlson A."/>
            <person name="Copeland A."/>
            <person name="Coutinho P.M."/>
            <person name="de Vries R.P."/>
            <person name="Ferreira P."/>
            <person name="Findley K."/>
            <person name="Foster B."/>
            <person name="Gaskell J."/>
            <person name="Glotzer D."/>
            <person name="Gorecki P."/>
            <person name="Heitman J."/>
            <person name="Hesse C."/>
            <person name="Hori C."/>
            <person name="Igarashi K."/>
            <person name="Jurgens J.A."/>
            <person name="Kallen N."/>
            <person name="Kersten P."/>
            <person name="Kohler A."/>
            <person name="Kuees U."/>
            <person name="Kumar T.K.A."/>
            <person name="Kuo A."/>
            <person name="LaButti K."/>
            <person name="Larrondo L.F."/>
            <person name="Lindquist E."/>
            <person name="Ling A."/>
            <person name="Lombard V."/>
            <person name="Lucas S."/>
            <person name="Lundell T."/>
            <person name="Martin R."/>
            <person name="McLaughlin D.J."/>
            <person name="Morgenstern I."/>
            <person name="Morin E."/>
            <person name="Murat C."/>
            <person name="Nagy L.G."/>
            <person name="Nolan M."/>
            <person name="Ohm R.A."/>
            <person name="Patyshakuliyeva A."/>
            <person name="Rokas A."/>
            <person name="Ruiz-Duenas F.J."/>
            <person name="Sabat G."/>
            <person name="Salamov A."/>
            <person name="Samejima M."/>
            <person name="Schmutz J."/>
            <person name="Slot J.C."/>
            <person name="St John F."/>
            <person name="Stenlid J."/>
            <person name="Sun H."/>
            <person name="Sun S."/>
            <person name="Syed K."/>
            <person name="Tsang A."/>
            <person name="Wiebenga A."/>
            <person name="Young D."/>
            <person name="Pisabarro A."/>
            <person name="Eastwood D.C."/>
            <person name="Martin F."/>
            <person name="Cullen D."/>
            <person name="Grigoriev I.V."/>
            <person name="Hibbett D.S."/>
        </authorList>
    </citation>
    <scope>NUCLEOTIDE SEQUENCE [LARGE SCALE GENOMIC DNA]</scope>
    <source>
        <strain evidence="3 4">MD-104</strain>
    </source>
</reference>
<proteinExistence type="predicted"/>
<accession>A0A2H3JCB6</accession>